<dbReference type="SUPFAM" id="SSF140500">
    <property type="entry name" value="BAS1536-like"/>
    <property type="match status" value="1"/>
</dbReference>
<evidence type="ECO:0000313" key="1">
    <source>
        <dbReference type="EMBL" id="MDC3422025.1"/>
    </source>
</evidence>
<comment type="caution">
    <text evidence="1">The sequence shown here is derived from an EMBL/GenBank/DDBJ whole genome shotgun (WGS) entry which is preliminary data.</text>
</comment>
<dbReference type="RefSeq" id="WP_259869227.1">
    <property type="nucleotide sequence ID" value="NZ_JAMQJZ010000016.1"/>
</dbReference>
<reference evidence="1" key="1">
    <citation type="submission" date="2022-06" db="EMBL/GenBank/DDBJ databases">
        <title>Aquibacillus sp. a new bacterium isolated from soil saline samples.</title>
        <authorList>
            <person name="Galisteo C."/>
            <person name="De La Haba R."/>
            <person name="Sanchez-Porro C."/>
            <person name="Ventosa A."/>
        </authorList>
    </citation>
    <scope>NUCLEOTIDE SEQUENCE</scope>
    <source>
        <strain evidence="1">JCM 12387</strain>
    </source>
</reference>
<accession>A0A9X3WNC6</accession>
<organism evidence="1 2">
    <name type="scientific">Aquibacillus koreensis</name>
    <dbReference type="NCBI Taxonomy" id="279446"/>
    <lineage>
        <taxon>Bacteria</taxon>
        <taxon>Bacillati</taxon>
        <taxon>Bacillota</taxon>
        <taxon>Bacilli</taxon>
        <taxon>Bacillales</taxon>
        <taxon>Bacillaceae</taxon>
        <taxon>Aquibacillus</taxon>
    </lineage>
</organism>
<dbReference type="Pfam" id="PF09388">
    <property type="entry name" value="SpoOE-like"/>
    <property type="match status" value="1"/>
</dbReference>
<dbReference type="GO" id="GO:0043937">
    <property type="term" value="P:regulation of sporulation"/>
    <property type="evidence" value="ECO:0007669"/>
    <property type="project" value="InterPro"/>
</dbReference>
<dbReference type="InterPro" id="IPR037208">
    <property type="entry name" value="Spo0E-like_sf"/>
</dbReference>
<protein>
    <submittedName>
        <fullName evidence="1">Aspartyl-phosphate phosphatase Spo0E family protein</fullName>
    </submittedName>
</protein>
<proteinExistence type="predicted"/>
<dbReference type="AlphaFoldDB" id="A0A9X3WNC6"/>
<dbReference type="Proteomes" id="UP001145072">
    <property type="component" value="Unassembled WGS sequence"/>
</dbReference>
<keyword evidence="2" id="KW-1185">Reference proteome</keyword>
<dbReference type="GO" id="GO:0046983">
    <property type="term" value="F:protein dimerization activity"/>
    <property type="evidence" value="ECO:0007669"/>
    <property type="project" value="InterPro"/>
</dbReference>
<dbReference type="InterPro" id="IPR036638">
    <property type="entry name" value="HLH_DNA-bd_sf"/>
</dbReference>
<evidence type="ECO:0000313" key="2">
    <source>
        <dbReference type="Proteomes" id="UP001145072"/>
    </source>
</evidence>
<name>A0A9X3WNC6_9BACI</name>
<dbReference type="EMBL" id="JAMQJZ010000016">
    <property type="protein sequence ID" value="MDC3422025.1"/>
    <property type="molecule type" value="Genomic_DNA"/>
</dbReference>
<sequence>MDKKLYLLQKIENCRMEMIELTGEQAYTSDAVVDASKRLDNLLNELVQIELVVN</sequence>
<dbReference type="InterPro" id="IPR018540">
    <property type="entry name" value="Spo0E-like"/>
</dbReference>
<gene>
    <name evidence="1" type="ORF">NC661_16820</name>
</gene>
<dbReference type="Gene3D" id="4.10.280.10">
    <property type="entry name" value="Helix-loop-helix DNA-binding domain"/>
    <property type="match status" value="1"/>
</dbReference>